<keyword evidence="4" id="KW-0720">Serine protease</keyword>
<evidence type="ECO:0000259" key="9">
    <source>
        <dbReference type="Pfam" id="PF00326"/>
    </source>
</evidence>
<evidence type="ECO:0000256" key="2">
    <source>
        <dbReference type="ARBA" id="ARBA00022670"/>
    </source>
</evidence>
<evidence type="ECO:0000256" key="8">
    <source>
        <dbReference type="ARBA" id="ARBA00045885"/>
    </source>
</evidence>
<keyword evidence="2" id="KW-0645">Protease</keyword>
<name>A0A1F7RY43_9BACT</name>
<dbReference type="PANTHER" id="PTHR42776:SF27">
    <property type="entry name" value="DIPEPTIDYL PEPTIDASE FAMILY MEMBER 6"/>
    <property type="match status" value="1"/>
</dbReference>
<evidence type="ECO:0000256" key="1">
    <source>
        <dbReference type="ARBA" id="ARBA00010040"/>
    </source>
</evidence>
<dbReference type="Proteomes" id="UP000179266">
    <property type="component" value="Unassembled WGS sequence"/>
</dbReference>
<evidence type="ECO:0000256" key="5">
    <source>
        <dbReference type="ARBA" id="ARBA00022990"/>
    </source>
</evidence>
<sequence>MKAQKRRYMKAEDLYDFEFVNDPQISPDGRRIVYVLKRIDSTKNKYFSNLWITPFIGGYPKQLTFGDHADYAPHWSPNSSLIAFFSTRGPKEKSQIYLINPDGGEAYPVTDLDGAFQDMSWAPDRQSIVFSFRLSEPAKKKTEPENYKPPYHITRLMFREDGTDKIISESFHIYELTIKNRKVKQLTKGSWDDILPQWEPSGKEIGFLSNRIPDRELDPENVDIWFINPKNGKTRKIDKPRGPVEYFTISQDGKYLAYSGHTGEMGRSSSCVHHIWMAQVDGRKKAWDLMPDLDATTRNVSLNDLKGSQGFKELPVFSRDNKYLYFLIGKLGTTNLFRIITRSGQIEKITDNKWEVATFSANQNVDRFALIISQPNSPCDIFALTLRSGTRKTIPKPTMLVKTNESVLNSLELSKPNEIWVDSSNGTKIQGWYLTPPGFDEKKKWPMLLEIHGGPHLQYAYNFFHEFQFLAAQGYIVLYVNPRGSHGYGEKFSRAIDRNWGGPDYEDLMNAVDFMIAKGFVDEKRVGVLGGSYGGFMTNWIVGHTNRFAAAVTQRSLVNIASFFGTCDVGLSFMHEMSVRPWEDSEYNFFQSPLSYTHKMNTPLLIIHSENDHRTPIEQAEQLFTALKIQNKTVELVRFPGEGHELSRGGQPLHRVDRLQWVLKWFDRYLKTQVKRPKKNK</sequence>
<evidence type="ECO:0000256" key="3">
    <source>
        <dbReference type="ARBA" id="ARBA00022801"/>
    </source>
</evidence>
<dbReference type="Gene3D" id="2.120.10.30">
    <property type="entry name" value="TolB, C-terminal domain"/>
    <property type="match status" value="2"/>
</dbReference>
<proteinExistence type="inferred from homology"/>
<evidence type="ECO:0000256" key="6">
    <source>
        <dbReference type="ARBA" id="ARBA00032284"/>
    </source>
</evidence>
<comment type="function">
    <text evidence="8">This enzyme catalyzes the hydrolysis of the N-terminal peptide bond of an N-acetylated peptide to generate an N-acetylated amino acid and a peptide with a free N-terminus. It preferentially cleaves off Ac-Ala, Ac-Met and Ac-Ser. Also, involved in the degradation of oxidized and glycated proteins.</text>
</comment>
<comment type="caution">
    <text evidence="10">The sequence shown here is derived from an EMBL/GenBank/DDBJ whole genome shotgun (WGS) entry which is preliminary data.</text>
</comment>
<organism evidence="10 11">
    <name type="scientific">Candidatus Schekmanbacteria bacterium RBG_13_48_7</name>
    <dbReference type="NCBI Taxonomy" id="1817878"/>
    <lineage>
        <taxon>Bacteria</taxon>
        <taxon>Candidatus Schekmaniibacteriota</taxon>
    </lineage>
</organism>
<dbReference type="Pfam" id="PF00326">
    <property type="entry name" value="Peptidase_S9"/>
    <property type="match status" value="1"/>
</dbReference>
<dbReference type="SUPFAM" id="SSF53474">
    <property type="entry name" value="alpha/beta-Hydrolases"/>
    <property type="match status" value="1"/>
</dbReference>
<accession>A0A1F7RY43</accession>
<dbReference type="SUPFAM" id="SSF82171">
    <property type="entry name" value="DPP6 N-terminal domain-like"/>
    <property type="match status" value="1"/>
</dbReference>
<reference evidence="10 11" key="1">
    <citation type="journal article" date="2016" name="Nat. Commun.">
        <title>Thousands of microbial genomes shed light on interconnected biogeochemical processes in an aquifer system.</title>
        <authorList>
            <person name="Anantharaman K."/>
            <person name="Brown C.T."/>
            <person name="Hug L.A."/>
            <person name="Sharon I."/>
            <person name="Castelle C.J."/>
            <person name="Probst A.J."/>
            <person name="Thomas B.C."/>
            <person name="Singh A."/>
            <person name="Wilkins M.J."/>
            <person name="Karaoz U."/>
            <person name="Brodie E.L."/>
            <person name="Williams K.H."/>
            <person name="Hubbard S.S."/>
            <person name="Banfield J.F."/>
        </authorList>
    </citation>
    <scope>NUCLEOTIDE SEQUENCE [LARGE SCALE GENOMIC DNA]</scope>
</reference>
<dbReference type="Gene3D" id="3.40.50.1820">
    <property type="entry name" value="alpha/beta hydrolase"/>
    <property type="match status" value="1"/>
</dbReference>
<protein>
    <recommendedName>
        <fullName evidence="7">Acyl-peptide hydrolase</fullName>
    </recommendedName>
    <alternativeName>
        <fullName evidence="6">Acylaminoacyl-peptidase</fullName>
    </alternativeName>
</protein>
<dbReference type="InterPro" id="IPR011042">
    <property type="entry name" value="6-blade_b-propeller_TolB-like"/>
</dbReference>
<evidence type="ECO:0000256" key="4">
    <source>
        <dbReference type="ARBA" id="ARBA00022825"/>
    </source>
</evidence>
<gene>
    <name evidence="10" type="ORF">A2161_03105</name>
</gene>
<dbReference type="InterPro" id="IPR002471">
    <property type="entry name" value="Pept_S9_AS"/>
</dbReference>
<dbReference type="Pfam" id="PF07676">
    <property type="entry name" value="PD40"/>
    <property type="match status" value="2"/>
</dbReference>
<evidence type="ECO:0000313" key="11">
    <source>
        <dbReference type="Proteomes" id="UP000179266"/>
    </source>
</evidence>
<evidence type="ECO:0000256" key="7">
    <source>
        <dbReference type="ARBA" id="ARBA00032596"/>
    </source>
</evidence>
<feature type="domain" description="Peptidase S9 prolyl oligopeptidase catalytic" evidence="9">
    <location>
        <begin position="462"/>
        <end position="672"/>
    </location>
</feature>
<dbReference type="GO" id="GO:0006508">
    <property type="term" value="P:proteolysis"/>
    <property type="evidence" value="ECO:0007669"/>
    <property type="project" value="UniProtKB-KW"/>
</dbReference>
<comment type="similarity">
    <text evidence="1">Belongs to the peptidase S9C family.</text>
</comment>
<dbReference type="AlphaFoldDB" id="A0A1F7RY43"/>
<dbReference type="EMBL" id="MGDD01000130">
    <property type="protein sequence ID" value="OGL46391.1"/>
    <property type="molecule type" value="Genomic_DNA"/>
</dbReference>
<dbReference type="GO" id="GO:0004252">
    <property type="term" value="F:serine-type endopeptidase activity"/>
    <property type="evidence" value="ECO:0007669"/>
    <property type="project" value="InterPro"/>
</dbReference>
<dbReference type="InterPro" id="IPR001375">
    <property type="entry name" value="Peptidase_S9_cat"/>
</dbReference>
<dbReference type="FunFam" id="3.40.50.1820:FF:000028">
    <property type="entry name" value="S9 family peptidase"/>
    <property type="match status" value="1"/>
</dbReference>
<evidence type="ECO:0000313" key="10">
    <source>
        <dbReference type="EMBL" id="OGL46391.1"/>
    </source>
</evidence>
<dbReference type="InterPro" id="IPR011659">
    <property type="entry name" value="WD40"/>
</dbReference>
<dbReference type="PANTHER" id="PTHR42776">
    <property type="entry name" value="SERINE PEPTIDASE S9 FAMILY MEMBER"/>
    <property type="match status" value="1"/>
</dbReference>
<keyword evidence="3" id="KW-0378">Hydrolase</keyword>
<dbReference type="InterPro" id="IPR029058">
    <property type="entry name" value="AB_hydrolase_fold"/>
</dbReference>
<keyword evidence="5" id="KW-0007">Acetylation</keyword>
<dbReference type="PROSITE" id="PS00708">
    <property type="entry name" value="PRO_ENDOPEP_SER"/>
    <property type="match status" value="1"/>
</dbReference>